<organism evidence="1 2">
    <name type="scientific">Sphagnum jensenii</name>
    <dbReference type="NCBI Taxonomy" id="128206"/>
    <lineage>
        <taxon>Eukaryota</taxon>
        <taxon>Viridiplantae</taxon>
        <taxon>Streptophyta</taxon>
        <taxon>Embryophyta</taxon>
        <taxon>Bryophyta</taxon>
        <taxon>Sphagnophytina</taxon>
        <taxon>Sphagnopsida</taxon>
        <taxon>Sphagnales</taxon>
        <taxon>Sphagnaceae</taxon>
        <taxon>Sphagnum</taxon>
    </lineage>
</organism>
<name>A0ABP0VK32_9BRYO</name>
<sequence>MSQKEAREARRRKILERGSDRLAFITGEIKSIPPTSPSSQSRDFPAPVRTGDTGLKSLSSAEPRSADSPEGISDLVDMPVISSSKLQPEVLALDTNARKLTSPTLEPSINPSLSTHKNDGITEGMLAGSSVSVAKPGFSLVNLGHSIDNTQVARVMFSLSFALLLVFHWALRECEHPWGDYLNTWITSWPIATVIVTDIAVALAALLLGFVKVASSEKKEEKTAGRGGLAVFRDVRFAQALAVGTQLEWALDLSLVAMKSCRSLFLDCCIYFVTLVSAASIVQFWLPSICKLLHH</sequence>
<gene>
    <name evidence="1" type="ORF">CSSPJE1EN1_LOCUS261</name>
</gene>
<dbReference type="EMBL" id="OZ020096">
    <property type="protein sequence ID" value="CAK9254783.1"/>
    <property type="molecule type" value="Genomic_DNA"/>
</dbReference>
<keyword evidence="2" id="KW-1185">Reference proteome</keyword>
<evidence type="ECO:0000313" key="1">
    <source>
        <dbReference type="EMBL" id="CAK9254783.1"/>
    </source>
</evidence>
<dbReference type="PANTHER" id="PTHR35469">
    <property type="entry name" value="TRANSMEMBRANE PROTEIN"/>
    <property type="match status" value="1"/>
</dbReference>
<proteinExistence type="predicted"/>
<dbReference type="PANTHER" id="PTHR35469:SF4">
    <property type="entry name" value="TRANSMEMBRANE PROTEIN"/>
    <property type="match status" value="1"/>
</dbReference>
<evidence type="ECO:0000313" key="2">
    <source>
        <dbReference type="Proteomes" id="UP001497444"/>
    </source>
</evidence>
<reference evidence="1 2" key="1">
    <citation type="submission" date="2024-02" db="EMBL/GenBank/DDBJ databases">
        <authorList>
            <consortium name="ELIXIR-Norway"/>
            <consortium name="Elixir Norway"/>
        </authorList>
    </citation>
    <scope>NUCLEOTIDE SEQUENCE [LARGE SCALE GENOMIC DNA]</scope>
</reference>
<accession>A0ABP0VK32</accession>
<dbReference type="Proteomes" id="UP001497444">
    <property type="component" value="Chromosome 1"/>
</dbReference>
<protein>
    <submittedName>
        <fullName evidence="1">Uncharacterized protein</fullName>
    </submittedName>
</protein>